<sequence>MNHDDGSSLWITAEWCEEEVNYVRDQLVSFNREQAPASTGLADYETVNVLLKDRTGQVQGGVLGQIFCSVLYIGILWIDENHRKGGYGGKLLHAAEEIAKGKGCGMLHLDTFSFQAPDFYLKHGFQIFGTLEGYSGGIKRFYLKKDL</sequence>
<evidence type="ECO:0000313" key="3">
    <source>
        <dbReference type="EMBL" id="MBW7477565.1"/>
    </source>
</evidence>
<dbReference type="PROSITE" id="PS51186">
    <property type="entry name" value="GNAT"/>
    <property type="match status" value="1"/>
</dbReference>
<gene>
    <name evidence="3" type="ORF">K0T92_22865</name>
</gene>
<protein>
    <submittedName>
        <fullName evidence="3">GNAT family N-acetyltransferase</fullName>
    </submittedName>
</protein>
<dbReference type="RefSeq" id="WP_219874851.1">
    <property type="nucleotide sequence ID" value="NZ_JAHZIJ010000026.1"/>
</dbReference>
<name>A0ABS7DCF6_9BACL</name>
<accession>A0ABS7DCF6</accession>
<comment type="caution">
    <text evidence="3">The sequence shown here is derived from an EMBL/GenBank/DDBJ whole genome shotgun (WGS) entry which is preliminary data.</text>
</comment>
<reference evidence="3 4" key="1">
    <citation type="submission" date="2021-07" db="EMBL/GenBank/DDBJ databases">
        <title>Paenibacillus radiodurans sp. nov., isolated from the southeastern edge of Tengger Desert.</title>
        <authorList>
            <person name="Zhang G."/>
        </authorList>
    </citation>
    <scope>NUCLEOTIDE SEQUENCE [LARGE SCALE GENOMIC DNA]</scope>
    <source>
        <strain evidence="3 4">DT7-4</strain>
    </source>
</reference>
<dbReference type="Proteomes" id="UP000812277">
    <property type="component" value="Unassembled WGS sequence"/>
</dbReference>
<proteinExistence type="predicted"/>
<evidence type="ECO:0000256" key="1">
    <source>
        <dbReference type="SAM" id="Phobius"/>
    </source>
</evidence>
<evidence type="ECO:0000259" key="2">
    <source>
        <dbReference type="PROSITE" id="PS51186"/>
    </source>
</evidence>
<feature type="domain" description="N-acetyltransferase" evidence="2">
    <location>
        <begin position="1"/>
        <end position="147"/>
    </location>
</feature>
<keyword evidence="4" id="KW-1185">Reference proteome</keyword>
<keyword evidence="1" id="KW-0472">Membrane</keyword>
<dbReference type="EMBL" id="JAHZIJ010000026">
    <property type="protein sequence ID" value="MBW7477565.1"/>
    <property type="molecule type" value="Genomic_DNA"/>
</dbReference>
<dbReference type="Pfam" id="PF00583">
    <property type="entry name" value="Acetyltransf_1"/>
    <property type="match status" value="1"/>
</dbReference>
<dbReference type="CDD" id="cd04301">
    <property type="entry name" value="NAT_SF"/>
    <property type="match status" value="1"/>
</dbReference>
<dbReference type="InterPro" id="IPR016181">
    <property type="entry name" value="Acyl_CoA_acyltransferase"/>
</dbReference>
<evidence type="ECO:0000313" key="4">
    <source>
        <dbReference type="Proteomes" id="UP000812277"/>
    </source>
</evidence>
<organism evidence="3 4">
    <name type="scientific">Paenibacillus oenotherae</name>
    <dbReference type="NCBI Taxonomy" id="1435645"/>
    <lineage>
        <taxon>Bacteria</taxon>
        <taxon>Bacillati</taxon>
        <taxon>Bacillota</taxon>
        <taxon>Bacilli</taxon>
        <taxon>Bacillales</taxon>
        <taxon>Paenibacillaceae</taxon>
        <taxon>Paenibacillus</taxon>
    </lineage>
</organism>
<dbReference type="SUPFAM" id="SSF55729">
    <property type="entry name" value="Acyl-CoA N-acyltransferases (Nat)"/>
    <property type="match status" value="1"/>
</dbReference>
<keyword evidence="1" id="KW-0812">Transmembrane</keyword>
<keyword evidence="1" id="KW-1133">Transmembrane helix</keyword>
<dbReference type="InterPro" id="IPR000182">
    <property type="entry name" value="GNAT_dom"/>
</dbReference>
<dbReference type="Gene3D" id="3.40.630.30">
    <property type="match status" value="1"/>
</dbReference>
<feature type="transmembrane region" description="Helical" evidence="1">
    <location>
        <begin position="58"/>
        <end position="78"/>
    </location>
</feature>